<comment type="caution">
    <text evidence="1">The sequence shown here is derived from an EMBL/GenBank/DDBJ whole genome shotgun (WGS) entry which is preliminary data.</text>
</comment>
<name>I8AIQ6_9BACL</name>
<dbReference type="STRING" id="1196324.A374_10288"/>
<dbReference type="Proteomes" id="UP000004080">
    <property type="component" value="Unassembled WGS sequence"/>
</dbReference>
<reference evidence="1 2" key="1">
    <citation type="journal article" date="2012" name="J. Bacteriol.">
        <title>Genome of Bacillus macauensis ZFHKF-1, a Long-Chain-Forming Bacterium.</title>
        <authorList>
            <person name="Cai L."/>
            <person name="Zhang T."/>
        </authorList>
    </citation>
    <scope>NUCLEOTIDE SEQUENCE [LARGE SCALE GENOMIC DNA]</scope>
    <source>
        <strain evidence="1 2">ZFHKF-1</strain>
    </source>
</reference>
<organism evidence="1 2">
    <name type="scientific">Fictibacillus macauensis ZFHKF-1</name>
    <dbReference type="NCBI Taxonomy" id="1196324"/>
    <lineage>
        <taxon>Bacteria</taxon>
        <taxon>Bacillati</taxon>
        <taxon>Bacillota</taxon>
        <taxon>Bacilli</taxon>
        <taxon>Bacillales</taxon>
        <taxon>Fictibacillaceae</taxon>
        <taxon>Fictibacillus</taxon>
    </lineage>
</organism>
<protein>
    <submittedName>
        <fullName evidence="1">Uncharacterized protein</fullName>
    </submittedName>
</protein>
<gene>
    <name evidence="1" type="ORF">A374_10288</name>
</gene>
<dbReference type="eggNOG" id="ENOG50348Y3">
    <property type="taxonomic scope" value="Bacteria"/>
</dbReference>
<proteinExistence type="predicted"/>
<dbReference type="AlphaFoldDB" id="I8AIQ6"/>
<accession>I8AIQ6</accession>
<sequence>MYKYGFENYFEASFTHLSAEVVMTQQWINVYVQFDGSEDTVYPSDLQEPSGLVVFDATGELHDMIVLNEGVDCEYKFTDREKEQLLTFIKQQAFIKGVEK</sequence>
<evidence type="ECO:0000313" key="2">
    <source>
        <dbReference type="Proteomes" id="UP000004080"/>
    </source>
</evidence>
<keyword evidence="2" id="KW-1185">Reference proteome</keyword>
<evidence type="ECO:0000313" key="1">
    <source>
        <dbReference type="EMBL" id="EIT85617.1"/>
    </source>
</evidence>
<dbReference type="RefSeq" id="WP_007202142.1">
    <property type="nucleotide sequence ID" value="NZ_AKKV01000025.1"/>
</dbReference>
<dbReference type="OrthoDB" id="2930633at2"/>
<dbReference type="EMBL" id="AKKV01000025">
    <property type="protein sequence ID" value="EIT85617.1"/>
    <property type="molecule type" value="Genomic_DNA"/>
</dbReference>
<dbReference type="PATRIC" id="fig|1196324.3.peg.2102"/>